<evidence type="ECO:0000313" key="5">
    <source>
        <dbReference type="EnsemblProtists" id="EKX39831"/>
    </source>
</evidence>
<protein>
    <recommendedName>
        <fullName evidence="3">SAM domain-containing protein</fullName>
    </recommendedName>
</protein>
<dbReference type="OrthoDB" id="5370059at2759"/>
<evidence type="ECO:0000313" key="6">
    <source>
        <dbReference type="Proteomes" id="UP000011087"/>
    </source>
</evidence>
<feature type="repeat" description="RCC1" evidence="2">
    <location>
        <begin position="1503"/>
        <end position="1552"/>
    </location>
</feature>
<feature type="repeat" description="RCC1" evidence="2">
    <location>
        <begin position="259"/>
        <end position="310"/>
    </location>
</feature>
<dbReference type="eggNOG" id="KOG1426">
    <property type="taxonomic scope" value="Eukaryota"/>
</dbReference>
<sequence>MFATSVQQPPQPFVSADEVHRAFEQGSYFDDEVDSQVESITNLENTEGDFRREAALVTDYRTELPEEESEGYDYHMEKRYIRENIELQGSHVFMWGDGENGKLGNQSEEIQHVPYIVPAFRNVLVKVCALGKQHTLFLSADGVVLSCGSNVYGQLGMGDHMLSRSTPVSEPSKQKSLDKLQAIIQSLNNIVGIAAGYYHSLALNDTGKIFSWGSGSWGKLGIGSDANAESPRFVASLQNSKVVHIACGAHHTAAITTVGDVWTWGKGLRGQLGHKSVKEEFSPRLNASLRKCGAQKIRCGDDHTLVILRSGQLYSMGANTHGQLGLGDATDRIIPTLVTGFANEKVIDIDAKGCRSIALTNTGKVFAFGNETEPHLNRIPRFVAGLPKSDLIIAVARTAHFDFAISDTGQLFRWRPFSSEEESSRMLESFHAIKGVVRMFCGHNHMAVICSPEMGCTQAMISRNKSTSFSSDISRASLEKFPSEKILPALGTNTEYLDEFATVQVRDSPSREGDGYIYTYGKGVFGRLGHGVEYTRSEESVKHPKRIETLAKMSVVFIACGKDSTAALTDTGKVYTWGKSAQGKLGLGSGKPLAIVVPQLVQDLSSHVVCQISLGRNHAACSTDMHKFFVWGSNTFGQLGIPHISSYMPDPYEITSLREANIRSIACGGWHTLISTNTGSVMSCGKGWHGQLGHGDYESLTALSKTLPYFKKIVEGFGDSFIVKVSAGKESSAAITNKGRLFTWGKGDEYQLGHESSKNEAYPREVEFFAKIRVVDVSIGDSHMLALDYSGLPYSWGNGSAGQLGHGEMCERETLPRPIMLCRRGLRDGIEERFFDIQWGSFYMQKETLPGEDEEVEVMREERGKVCMIEAYGNYSLFVLERLANKQEILLYEDAVKKQDHSLKKMTKMTRIRELFGCGSGRHGILQNVGKEKECLPKHLPFTDDGDELQDIFAISGGKAHVGMIVRQDPLRNVEWRNITDMQTQNIKAQMQQRKNQASSQLLDLSQLDIEDNIEDLHVQDFFENEVEYKLTEALKSLPSFEYGKWLSALLENDVDLETLSTLQTDENLRLIGITAIGARRRLLKEIMKMPKQFPPMFYSYKDDQRFYFSWPPSITGEIAKAKNDEKKARAGGPFKEYFNRLNIGRILQCLVRYSEKKHFEQIRDRANKRYEVDLEGEYHIYTWGCGVNGRLGHGFHTGYSTPQEITSFPSNTKIVEVACGCEHSLARSFDGGVYAWGAGDRGQLGSLENFDCVKINYAFNPQPVLNLKRYFILSIACGRWHNMTLTSERQVLSWGAGEFGQLGLDHNLSKGTPQMVKALDGRAPCKILCGGWHSAAILESGKILLWGKNVYGQLGHGDTKSCSAPRVNQYLRLEGKVRTAGLGANHTLVVMVANKVFAMGSNIDGQLGLDDPSRTGKNVPVSIEELNGKNICQVAAGDQHSLALSVFGEVWSWGGSPFGQLGHETITDKLAPTPLLERHKIPPDVKSIACGYTFSAAMSAKGEVFTWGNGESGELGHAPKVLTYAPSLIKDFSEVVQIACGFKHMAGIVFKPRMKTIELTGSSNIGDNSTTFSGSIAAGSVSGSTRSHTTGHHTTRTSAFSASNQKRHGCVFVWGEDTCGQLGIRGLQAARSPSLMQSLLATSIVHISANSDMSAFVTDSGSLYVSGGSEHGRLGLGHMAPAPTPVEIRSLNTVKIMKVACGTYHCLALTEEKRVYAWGDGKWGNAGVSNTNDVLEPQELSSLAACSIIGVHAGGFHSAALSQYGDLFMWGKNSNGQLGLGTTSAAEDSPTKISNLDGVVMDVSLGANHSAVLMQVTSPNLFTCGLNANGQLGLGDFVDRSTLTAVDALDDRQIVSASCGAAHTAAVSQYGDLITWGNGRNGQLGLKAGLSKDIENPVQLPAICNDPMVKVVCGQEVTIVVSEKGELYMAGYESTIGLGGNSSRRREFDVSFREVEGLIQPTQIAVGSVHVLALVGISMEAA</sequence>
<feature type="repeat" description="RCC1" evidence="2">
    <location>
        <begin position="1449"/>
        <end position="1502"/>
    </location>
</feature>
<dbReference type="EMBL" id="JH993036">
    <property type="protein sequence ID" value="EKX39831.1"/>
    <property type="molecule type" value="Genomic_DNA"/>
</dbReference>
<dbReference type="PROSITE" id="PS50105">
    <property type="entry name" value="SAM_DOMAIN"/>
    <property type="match status" value="1"/>
</dbReference>
<feature type="repeat" description="RCC1" evidence="2">
    <location>
        <begin position="1872"/>
        <end position="1925"/>
    </location>
</feature>
<feature type="repeat" description="RCC1" evidence="2">
    <location>
        <begin position="1610"/>
        <end position="1661"/>
    </location>
</feature>
<feature type="domain" description="SAM" evidence="3">
    <location>
        <begin position="1029"/>
        <end position="1093"/>
    </location>
</feature>
<feature type="repeat" description="RCC1" evidence="2">
    <location>
        <begin position="90"/>
        <end position="141"/>
    </location>
</feature>
<dbReference type="KEGG" id="gtt:GUITHDRAFT_164838"/>
<dbReference type="GeneID" id="17296624"/>
<dbReference type="InterPro" id="IPR013761">
    <property type="entry name" value="SAM/pointed_sf"/>
</dbReference>
<feature type="repeat" description="RCC1" evidence="2">
    <location>
        <begin position="1395"/>
        <end position="1448"/>
    </location>
</feature>
<dbReference type="InterPro" id="IPR058923">
    <property type="entry name" value="RCC1-like_dom"/>
</dbReference>
<dbReference type="Pfam" id="PF00415">
    <property type="entry name" value="RCC1"/>
    <property type="match status" value="1"/>
</dbReference>
<feature type="repeat" description="RCC1" evidence="2">
    <location>
        <begin position="1766"/>
        <end position="1817"/>
    </location>
</feature>
<dbReference type="eggNOG" id="KOG0941">
    <property type="taxonomic scope" value="Eukaryota"/>
</dbReference>
<evidence type="ECO:0000256" key="1">
    <source>
        <dbReference type="ARBA" id="ARBA00022737"/>
    </source>
</evidence>
<organism evidence="4">
    <name type="scientific">Guillardia theta (strain CCMP2712)</name>
    <name type="common">Cryptophyte</name>
    <dbReference type="NCBI Taxonomy" id="905079"/>
    <lineage>
        <taxon>Eukaryota</taxon>
        <taxon>Cryptophyceae</taxon>
        <taxon>Pyrenomonadales</taxon>
        <taxon>Geminigeraceae</taxon>
        <taxon>Guillardia</taxon>
    </lineage>
</organism>
<dbReference type="Pfam" id="PF25390">
    <property type="entry name" value="WD40_RLD"/>
    <property type="match status" value="4"/>
</dbReference>
<dbReference type="Gene3D" id="1.10.150.50">
    <property type="entry name" value="Transcription Factor, Ets-1"/>
    <property type="match status" value="1"/>
</dbReference>
<evidence type="ECO:0000313" key="4">
    <source>
        <dbReference type="EMBL" id="EKX39831.1"/>
    </source>
</evidence>
<evidence type="ECO:0000259" key="3">
    <source>
        <dbReference type="PROSITE" id="PS50105"/>
    </source>
</evidence>
<dbReference type="HOGENOM" id="CLU_234236_0_0_1"/>
<dbReference type="InterPro" id="IPR001660">
    <property type="entry name" value="SAM"/>
</dbReference>
<dbReference type="SMART" id="SM00454">
    <property type="entry name" value="SAM"/>
    <property type="match status" value="1"/>
</dbReference>
<dbReference type="RefSeq" id="XP_005826811.1">
    <property type="nucleotide sequence ID" value="XM_005826754.1"/>
</dbReference>
<keyword evidence="1" id="KW-0677">Repeat</keyword>
<gene>
    <name evidence="4" type="ORF">GUITHDRAFT_164838</name>
</gene>
<proteinExistence type="predicted"/>
<feature type="repeat" description="RCC1" evidence="2">
    <location>
        <begin position="1232"/>
        <end position="1289"/>
    </location>
</feature>
<dbReference type="PROSITE" id="PS50012">
    <property type="entry name" value="RCC1_3"/>
    <property type="match status" value="23"/>
</dbReference>
<reference evidence="4 6" key="1">
    <citation type="journal article" date="2012" name="Nature">
        <title>Algal genomes reveal evolutionary mosaicism and the fate of nucleomorphs.</title>
        <authorList>
            <consortium name="DOE Joint Genome Institute"/>
            <person name="Curtis B.A."/>
            <person name="Tanifuji G."/>
            <person name="Burki F."/>
            <person name="Gruber A."/>
            <person name="Irimia M."/>
            <person name="Maruyama S."/>
            <person name="Arias M.C."/>
            <person name="Ball S.G."/>
            <person name="Gile G.H."/>
            <person name="Hirakawa Y."/>
            <person name="Hopkins J.F."/>
            <person name="Kuo A."/>
            <person name="Rensing S.A."/>
            <person name="Schmutz J."/>
            <person name="Symeonidi A."/>
            <person name="Elias M."/>
            <person name="Eveleigh R.J."/>
            <person name="Herman E.K."/>
            <person name="Klute M.J."/>
            <person name="Nakayama T."/>
            <person name="Obornik M."/>
            <person name="Reyes-Prieto A."/>
            <person name="Armbrust E.V."/>
            <person name="Aves S.J."/>
            <person name="Beiko R.G."/>
            <person name="Coutinho P."/>
            <person name="Dacks J.B."/>
            <person name="Durnford D.G."/>
            <person name="Fast N.M."/>
            <person name="Green B.R."/>
            <person name="Grisdale C.J."/>
            <person name="Hempel F."/>
            <person name="Henrissat B."/>
            <person name="Hoppner M.P."/>
            <person name="Ishida K."/>
            <person name="Kim E."/>
            <person name="Koreny L."/>
            <person name="Kroth P.G."/>
            <person name="Liu Y."/>
            <person name="Malik S.B."/>
            <person name="Maier U.G."/>
            <person name="McRose D."/>
            <person name="Mock T."/>
            <person name="Neilson J.A."/>
            <person name="Onodera N.T."/>
            <person name="Poole A.M."/>
            <person name="Pritham E.J."/>
            <person name="Richards T.A."/>
            <person name="Rocap G."/>
            <person name="Roy S.W."/>
            <person name="Sarai C."/>
            <person name="Schaack S."/>
            <person name="Shirato S."/>
            <person name="Slamovits C.H."/>
            <person name="Spencer D.F."/>
            <person name="Suzuki S."/>
            <person name="Worden A.Z."/>
            <person name="Zauner S."/>
            <person name="Barry K."/>
            <person name="Bell C."/>
            <person name="Bharti A.K."/>
            <person name="Crow J.A."/>
            <person name="Grimwood J."/>
            <person name="Kramer R."/>
            <person name="Lindquist E."/>
            <person name="Lucas S."/>
            <person name="Salamov A."/>
            <person name="McFadden G.I."/>
            <person name="Lane C.E."/>
            <person name="Keeling P.J."/>
            <person name="Gray M.W."/>
            <person name="Grigoriev I.V."/>
            <person name="Archibald J.M."/>
        </authorList>
    </citation>
    <scope>NUCLEOTIDE SEQUENCE</scope>
    <source>
        <strain evidence="4 6">CCMP2712</strain>
    </source>
</reference>
<feature type="repeat" description="RCC1" evidence="2">
    <location>
        <begin position="1662"/>
        <end position="1713"/>
    </location>
</feature>
<feature type="repeat" description="RCC1" evidence="2">
    <location>
        <begin position="515"/>
        <end position="571"/>
    </location>
</feature>
<feature type="repeat" description="RCC1" evidence="2">
    <location>
        <begin position="1820"/>
        <end position="1871"/>
    </location>
</feature>
<dbReference type="InterPro" id="IPR000408">
    <property type="entry name" value="Reg_chr_condens"/>
</dbReference>
<dbReference type="Proteomes" id="UP000011087">
    <property type="component" value="Unassembled WGS sequence"/>
</dbReference>
<accession>L1IUB2</accession>
<dbReference type="SUPFAM" id="SSF50985">
    <property type="entry name" value="RCC1/BLIP-II"/>
    <property type="match status" value="6"/>
</dbReference>
<feature type="repeat" description="RCC1" evidence="2">
    <location>
        <begin position="679"/>
        <end position="738"/>
    </location>
</feature>
<evidence type="ECO:0000256" key="2">
    <source>
        <dbReference type="PROSITE-ProRule" id="PRU00235"/>
    </source>
</evidence>
<dbReference type="SUPFAM" id="SSF47769">
    <property type="entry name" value="SAM/Pointed domain"/>
    <property type="match status" value="1"/>
</dbReference>
<feature type="repeat" description="RCC1" evidence="2">
    <location>
        <begin position="311"/>
        <end position="362"/>
    </location>
</feature>
<dbReference type="EnsemblProtists" id="EKX39831">
    <property type="protein sequence ID" value="EKX39831"/>
    <property type="gene ID" value="GUITHDRAFT_164838"/>
</dbReference>
<feature type="repeat" description="RCC1" evidence="2">
    <location>
        <begin position="1290"/>
        <end position="1341"/>
    </location>
</feature>
<dbReference type="PRINTS" id="PR00633">
    <property type="entry name" value="RCCNDNSATION"/>
</dbReference>
<dbReference type="STRING" id="905079.L1IUB2"/>
<dbReference type="PANTHER" id="PTHR22870:SF466">
    <property type="entry name" value="ANKYRIN REPEAT-CONTAINING PROTEIN"/>
    <property type="match status" value="1"/>
</dbReference>
<dbReference type="Gene3D" id="2.130.10.30">
    <property type="entry name" value="Regulator of chromosome condensation 1/beta-lactamase-inhibitor protein II"/>
    <property type="match status" value="8"/>
</dbReference>
<feature type="repeat" description="RCC1" evidence="2">
    <location>
        <begin position="626"/>
        <end position="678"/>
    </location>
</feature>
<feature type="repeat" description="RCC1" evidence="2">
    <location>
        <begin position="142"/>
        <end position="206"/>
    </location>
</feature>
<reference evidence="6" key="2">
    <citation type="submission" date="2012-11" db="EMBL/GenBank/DDBJ databases">
        <authorList>
            <person name="Kuo A."/>
            <person name="Curtis B.A."/>
            <person name="Tanifuji G."/>
            <person name="Burki F."/>
            <person name="Gruber A."/>
            <person name="Irimia M."/>
            <person name="Maruyama S."/>
            <person name="Arias M.C."/>
            <person name="Ball S.G."/>
            <person name="Gile G.H."/>
            <person name="Hirakawa Y."/>
            <person name="Hopkins J.F."/>
            <person name="Rensing S.A."/>
            <person name="Schmutz J."/>
            <person name="Symeonidi A."/>
            <person name="Elias M."/>
            <person name="Eveleigh R.J."/>
            <person name="Herman E.K."/>
            <person name="Klute M.J."/>
            <person name="Nakayama T."/>
            <person name="Obornik M."/>
            <person name="Reyes-Prieto A."/>
            <person name="Armbrust E.V."/>
            <person name="Aves S.J."/>
            <person name="Beiko R.G."/>
            <person name="Coutinho P."/>
            <person name="Dacks J.B."/>
            <person name="Durnford D.G."/>
            <person name="Fast N.M."/>
            <person name="Green B.R."/>
            <person name="Grisdale C."/>
            <person name="Hempe F."/>
            <person name="Henrissat B."/>
            <person name="Hoppner M.P."/>
            <person name="Ishida K.-I."/>
            <person name="Kim E."/>
            <person name="Koreny L."/>
            <person name="Kroth P.G."/>
            <person name="Liu Y."/>
            <person name="Malik S.-B."/>
            <person name="Maier U.G."/>
            <person name="McRose D."/>
            <person name="Mock T."/>
            <person name="Neilson J.A."/>
            <person name="Onodera N.T."/>
            <person name="Poole A.M."/>
            <person name="Pritham E.J."/>
            <person name="Richards T.A."/>
            <person name="Rocap G."/>
            <person name="Roy S.W."/>
            <person name="Sarai C."/>
            <person name="Schaack S."/>
            <person name="Shirato S."/>
            <person name="Slamovits C.H."/>
            <person name="Spencer D.F."/>
            <person name="Suzuki S."/>
            <person name="Worden A.Z."/>
            <person name="Zauner S."/>
            <person name="Barry K."/>
            <person name="Bell C."/>
            <person name="Bharti A.K."/>
            <person name="Crow J.A."/>
            <person name="Grimwood J."/>
            <person name="Kramer R."/>
            <person name="Lindquist E."/>
            <person name="Lucas S."/>
            <person name="Salamov A."/>
            <person name="McFadden G.I."/>
            <person name="Lane C.E."/>
            <person name="Keeling P.J."/>
            <person name="Gray M.W."/>
            <person name="Grigoriev I.V."/>
            <person name="Archibald J.M."/>
        </authorList>
    </citation>
    <scope>NUCLEOTIDE SEQUENCE</scope>
    <source>
        <strain evidence="6">CCMP2712</strain>
    </source>
</reference>
<keyword evidence="6" id="KW-1185">Reference proteome</keyword>
<feature type="repeat" description="RCC1" evidence="2">
    <location>
        <begin position="739"/>
        <end position="790"/>
    </location>
</feature>
<feature type="repeat" description="RCC1" evidence="2">
    <location>
        <begin position="572"/>
        <end position="625"/>
    </location>
</feature>
<dbReference type="InterPro" id="IPR009091">
    <property type="entry name" value="RCC1/BLIP-II"/>
</dbReference>
<dbReference type="PANTHER" id="PTHR22870">
    <property type="entry name" value="REGULATOR OF CHROMOSOME CONDENSATION"/>
    <property type="match status" value="1"/>
</dbReference>
<dbReference type="InterPro" id="IPR051210">
    <property type="entry name" value="Ub_ligase/GEF_domain"/>
</dbReference>
<dbReference type="PROSITE" id="PS00626">
    <property type="entry name" value="RCC1_2"/>
    <property type="match status" value="3"/>
</dbReference>
<reference evidence="5" key="3">
    <citation type="submission" date="2015-06" db="UniProtKB">
        <authorList>
            <consortium name="EnsemblProtists"/>
        </authorList>
    </citation>
    <scope>IDENTIFICATION</scope>
</reference>
<dbReference type="PaxDb" id="55529-EKX39831"/>
<feature type="repeat" description="RCC1" evidence="2">
    <location>
        <begin position="1342"/>
        <end position="1394"/>
    </location>
</feature>
<dbReference type="OMA" id="WGYNRFG"/>
<feature type="repeat" description="RCC1" evidence="2">
    <location>
        <begin position="1714"/>
        <end position="1765"/>
    </location>
</feature>
<feature type="repeat" description="RCC1" evidence="2">
    <location>
        <begin position="1179"/>
        <end position="1231"/>
    </location>
</feature>
<feature type="repeat" description="RCC1" evidence="2">
    <location>
        <begin position="207"/>
        <end position="258"/>
    </location>
</feature>
<name>L1IUB2_GUITC</name>